<keyword evidence="2" id="KW-0560">Oxidoreductase</keyword>
<dbReference type="InterPro" id="IPR011008">
    <property type="entry name" value="Dimeric_a/b-barrel"/>
</dbReference>
<sequence length="96" mass="10668">MKPVAVVATVVARPGCEAAVEARLRALVAPSRTDKGCIRYVLHKSQDDPRVFVFMEAWESRALLQSHLETEHIAAWRADAPELIESMDVKVLDDIA</sequence>
<comment type="caution">
    <text evidence="2">The sequence shown here is derived from an EMBL/GenBank/DDBJ whole genome shotgun (WGS) entry which is preliminary data.</text>
</comment>
<dbReference type="RefSeq" id="WP_173081305.1">
    <property type="nucleotide sequence ID" value="NZ_BLTE01000002.1"/>
</dbReference>
<protein>
    <submittedName>
        <fullName evidence="2">Monooxygenase</fullName>
        <ecNumber evidence="2">1.-.-.-</ecNumber>
    </submittedName>
</protein>
<reference evidence="2 3" key="1">
    <citation type="submission" date="2020-04" db="EMBL/GenBank/DDBJ databases">
        <authorList>
            <consortium name="Desulfovibrio sp. FSS-1 genome sequencing consortium"/>
            <person name="Shimoshige H."/>
            <person name="Kobayashi H."/>
            <person name="Maekawa T."/>
        </authorList>
    </citation>
    <scope>NUCLEOTIDE SEQUENCE [LARGE SCALE GENOMIC DNA]</scope>
    <source>
        <strain evidence="2 3">SIID29052-01</strain>
    </source>
</reference>
<dbReference type="PANTHER" id="PTHR33336:SF3">
    <property type="entry name" value="ABM DOMAIN-CONTAINING PROTEIN"/>
    <property type="match status" value="1"/>
</dbReference>
<keyword evidence="3" id="KW-1185">Reference proteome</keyword>
<keyword evidence="2" id="KW-0503">Monooxygenase</keyword>
<gene>
    <name evidence="2" type="ORF">NNJEOMEG_00673</name>
</gene>
<proteinExistence type="predicted"/>
<dbReference type="InterPro" id="IPR050744">
    <property type="entry name" value="AI-2_Isomerase_LsrG"/>
</dbReference>
<feature type="domain" description="ABM" evidence="1">
    <location>
        <begin position="4"/>
        <end position="92"/>
    </location>
</feature>
<dbReference type="InterPro" id="IPR007138">
    <property type="entry name" value="ABM_dom"/>
</dbReference>
<name>A0A6V8LX36_9BACT</name>
<dbReference type="EMBL" id="BLTE01000002">
    <property type="protein sequence ID" value="GFK92845.1"/>
    <property type="molecule type" value="Genomic_DNA"/>
</dbReference>
<dbReference type="EC" id="1.-.-.-" evidence="2"/>
<dbReference type="PROSITE" id="PS51725">
    <property type="entry name" value="ABM"/>
    <property type="match status" value="1"/>
</dbReference>
<dbReference type="GO" id="GO:0004497">
    <property type="term" value="F:monooxygenase activity"/>
    <property type="evidence" value="ECO:0007669"/>
    <property type="project" value="UniProtKB-KW"/>
</dbReference>
<dbReference type="SUPFAM" id="SSF54909">
    <property type="entry name" value="Dimeric alpha+beta barrel"/>
    <property type="match status" value="1"/>
</dbReference>
<evidence type="ECO:0000313" key="3">
    <source>
        <dbReference type="Proteomes" id="UP000494245"/>
    </source>
</evidence>
<dbReference type="PANTHER" id="PTHR33336">
    <property type="entry name" value="QUINOL MONOOXYGENASE YGIN-RELATED"/>
    <property type="match status" value="1"/>
</dbReference>
<dbReference type="AlphaFoldDB" id="A0A6V8LX36"/>
<dbReference type="Proteomes" id="UP000494245">
    <property type="component" value="Unassembled WGS sequence"/>
</dbReference>
<dbReference type="Pfam" id="PF03992">
    <property type="entry name" value="ABM"/>
    <property type="match status" value="1"/>
</dbReference>
<evidence type="ECO:0000313" key="2">
    <source>
        <dbReference type="EMBL" id="GFK92845.1"/>
    </source>
</evidence>
<evidence type="ECO:0000259" key="1">
    <source>
        <dbReference type="PROSITE" id="PS51725"/>
    </source>
</evidence>
<organism evidence="2 3">
    <name type="scientific">Fundidesulfovibrio magnetotacticus</name>
    <dbReference type="NCBI Taxonomy" id="2730080"/>
    <lineage>
        <taxon>Bacteria</taxon>
        <taxon>Pseudomonadati</taxon>
        <taxon>Thermodesulfobacteriota</taxon>
        <taxon>Desulfovibrionia</taxon>
        <taxon>Desulfovibrionales</taxon>
        <taxon>Desulfovibrionaceae</taxon>
        <taxon>Fundidesulfovibrio</taxon>
    </lineage>
</organism>
<accession>A0A6V8LX36</accession>
<dbReference type="Gene3D" id="3.30.70.100">
    <property type="match status" value="1"/>
</dbReference>
<reference evidence="2 3" key="2">
    <citation type="submission" date="2020-05" db="EMBL/GenBank/DDBJ databases">
        <title>Draft genome sequence of Desulfovibrio sp. strainFSS-1.</title>
        <authorList>
            <person name="Shimoshige H."/>
            <person name="Kobayashi H."/>
            <person name="Maekawa T."/>
        </authorList>
    </citation>
    <scope>NUCLEOTIDE SEQUENCE [LARGE SCALE GENOMIC DNA]</scope>
    <source>
        <strain evidence="2 3">SIID29052-01</strain>
    </source>
</reference>